<dbReference type="CDD" id="cd03784">
    <property type="entry name" value="GT1_Gtf-like"/>
    <property type="match status" value="1"/>
</dbReference>
<gene>
    <name evidence="2" type="ORF">HPP92_015623</name>
</gene>
<dbReference type="OrthoDB" id="5835829at2759"/>
<dbReference type="AlphaFoldDB" id="A0A835QLI0"/>
<dbReference type="Gene3D" id="3.40.50.2000">
    <property type="entry name" value="Glycogen Phosphorylase B"/>
    <property type="match status" value="2"/>
</dbReference>
<dbReference type="FunFam" id="3.40.50.2000:FF:000020">
    <property type="entry name" value="Glycosyltransferase"/>
    <property type="match status" value="1"/>
</dbReference>
<dbReference type="GO" id="GO:0035251">
    <property type="term" value="F:UDP-glucosyltransferase activity"/>
    <property type="evidence" value="ECO:0007669"/>
    <property type="project" value="InterPro"/>
</dbReference>
<dbReference type="Pfam" id="PF00201">
    <property type="entry name" value="UDPGT"/>
    <property type="match status" value="1"/>
</dbReference>
<accession>A0A835QLI0</accession>
<dbReference type="EMBL" id="JADCNM010000008">
    <property type="protein sequence ID" value="KAG0471077.1"/>
    <property type="molecule type" value="Genomic_DNA"/>
</dbReference>
<evidence type="ECO:0000313" key="3">
    <source>
        <dbReference type="Proteomes" id="UP000639772"/>
    </source>
</evidence>
<reference evidence="2 3" key="1">
    <citation type="journal article" date="2020" name="Nat. Food">
        <title>A phased Vanilla planifolia genome enables genetic improvement of flavour and production.</title>
        <authorList>
            <person name="Hasing T."/>
            <person name="Tang H."/>
            <person name="Brym M."/>
            <person name="Khazi F."/>
            <person name="Huang T."/>
            <person name="Chambers A.H."/>
        </authorList>
    </citation>
    <scope>NUCLEOTIDE SEQUENCE [LARGE SCALE GENOMIC DNA]</scope>
    <source>
        <tissue evidence="2">Leaf</tissue>
    </source>
</reference>
<dbReference type="InterPro" id="IPR050481">
    <property type="entry name" value="UDP-glycosyltransf_plant"/>
</dbReference>
<dbReference type="InterPro" id="IPR002213">
    <property type="entry name" value="UDP_glucos_trans"/>
</dbReference>
<comment type="caution">
    <text evidence="2">The sequence shown here is derived from an EMBL/GenBank/DDBJ whole genome shotgun (WGS) entry which is preliminary data.</text>
</comment>
<dbReference type="PANTHER" id="PTHR48048">
    <property type="entry name" value="GLYCOSYLTRANSFERASE"/>
    <property type="match status" value="1"/>
</dbReference>
<keyword evidence="1" id="KW-0808">Transferase</keyword>
<sequence length="460" mass="50038">MEKKTLLLYTIAEVGHLFPMVELGKLFLQNNLNVTVVVVSLHDINSDRIDSYISQASATHSISIHRLQLTSPPTNIAAGSFHLLRLANPQLLDYLRSASSVTALILDLFCGAALEVAVEFSLPVYYFVPNAAFSLIAFLYLPTLQAKSTASLKDLGDTPIHFPGLSRPLLPSDLPGPVSDWEDETCKAVIPLFERVPTAKGLIINTFESLEAGTLRALAEGVSVPGGTMSPIYPVGPVTTEKIVNEARHESLAWLDGQPSGSVVFLSFGSLGVFPKAQLRQIAEGLDRSGQRFLWVVRAPPPEEHKGQLVAWGEADLEELLPEGFVDWLAGRGLIVKSWVPQVEVLAHEAVGGFVTHCGWNSVLESIIAGVAMIAWPMYAEQRMNKVFLVEAGLAVEMRGHKEGMVGSGEVEEKVRWLMEEDGGRVLKERLAAVREEARAARTEGGSAHAALKEIVRILS</sequence>
<evidence type="ECO:0000256" key="1">
    <source>
        <dbReference type="ARBA" id="ARBA00022679"/>
    </source>
</evidence>
<dbReference type="PANTHER" id="PTHR48048:SF89">
    <property type="entry name" value="GLYCOSYLTRANSFERASE"/>
    <property type="match status" value="1"/>
</dbReference>
<name>A0A835QLI0_VANPL</name>
<protein>
    <submittedName>
        <fullName evidence="2">Uncharacterized protein</fullName>
    </submittedName>
</protein>
<organism evidence="2 3">
    <name type="scientific">Vanilla planifolia</name>
    <name type="common">Vanilla</name>
    <dbReference type="NCBI Taxonomy" id="51239"/>
    <lineage>
        <taxon>Eukaryota</taxon>
        <taxon>Viridiplantae</taxon>
        <taxon>Streptophyta</taxon>
        <taxon>Embryophyta</taxon>
        <taxon>Tracheophyta</taxon>
        <taxon>Spermatophyta</taxon>
        <taxon>Magnoliopsida</taxon>
        <taxon>Liliopsida</taxon>
        <taxon>Asparagales</taxon>
        <taxon>Orchidaceae</taxon>
        <taxon>Vanilloideae</taxon>
        <taxon>Vanilleae</taxon>
        <taxon>Vanilla</taxon>
    </lineage>
</organism>
<evidence type="ECO:0000313" key="2">
    <source>
        <dbReference type="EMBL" id="KAG0471077.1"/>
    </source>
</evidence>
<dbReference type="SUPFAM" id="SSF53756">
    <property type="entry name" value="UDP-Glycosyltransferase/glycogen phosphorylase"/>
    <property type="match status" value="1"/>
</dbReference>
<dbReference type="Proteomes" id="UP000639772">
    <property type="component" value="Unassembled WGS sequence"/>
</dbReference>
<proteinExistence type="predicted"/>